<keyword evidence="1" id="KW-0472">Membrane</keyword>
<accession>A0A0A9B8T2</accession>
<organism evidence="2">
    <name type="scientific">Arundo donax</name>
    <name type="common">Giant reed</name>
    <name type="synonym">Donax arundinaceus</name>
    <dbReference type="NCBI Taxonomy" id="35708"/>
    <lineage>
        <taxon>Eukaryota</taxon>
        <taxon>Viridiplantae</taxon>
        <taxon>Streptophyta</taxon>
        <taxon>Embryophyta</taxon>
        <taxon>Tracheophyta</taxon>
        <taxon>Spermatophyta</taxon>
        <taxon>Magnoliopsida</taxon>
        <taxon>Liliopsida</taxon>
        <taxon>Poales</taxon>
        <taxon>Poaceae</taxon>
        <taxon>PACMAD clade</taxon>
        <taxon>Arundinoideae</taxon>
        <taxon>Arundineae</taxon>
        <taxon>Arundo</taxon>
    </lineage>
</organism>
<protein>
    <submittedName>
        <fullName evidence="2">Uncharacterized protein</fullName>
    </submittedName>
</protein>
<dbReference type="EMBL" id="GBRH01240300">
    <property type="protein sequence ID" value="JAD57595.1"/>
    <property type="molecule type" value="Transcribed_RNA"/>
</dbReference>
<reference evidence="2" key="2">
    <citation type="journal article" date="2015" name="Data Brief">
        <title>Shoot transcriptome of the giant reed, Arundo donax.</title>
        <authorList>
            <person name="Barrero R.A."/>
            <person name="Guerrero F.D."/>
            <person name="Moolhuijzen P."/>
            <person name="Goolsby J.A."/>
            <person name="Tidwell J."/>
            <person name="Bellgard S.E."/>
            <person name="Bellgard M.I."/>
        </authorList>
    </citation>
    <scope>NUCLEOTIDE SEQUENCE</scope>
    <source>
        <tissue evidence="2">Shoot tissue taken approximately 20 cm above the soil surface</tissue>
    </source>
</reference>
<evidence type="ECO:0000313" key="2">
    <source>
        <dbReference type="EMBL" id="JAD57595.1"/>
    </source>
</evidence>
<name>A0A0A9B8T2_ARUDO</name>
<sequence length="45" mass="5033">MNLKGSVQTSCDRELYDPVCQLFHFLLCWFASMMGLGSFVLISGS</sequence>
<dbReference type="AlphaFoldDB" id="A0A0A9B8T2"/>
<keyword evidence="1" id="KW-0812">Transmembrane</keyword>
<feature type="transmembrane region" description="Helical" evidence="1">
    <location>
        <begin position="22"/>
        <end position="42"/>
    </location>
</feature>
<keyword evidence="1" id="KW-1133">Transmembrane helix</keyword>
<evidence type="ECO:0000256" key="1">
    <source>
        <dbReference type="SAM" id="Phobius"/>
    </source>
</evidence>
<reference evidence="2" key="1">
    <citation type="submission" date="2014-09" db="EMBL/GenBank/DDBJ databases">
        <authorList>
            <person name="Magalhaes I.L.F."/>
            <person name="Oliveira U."/>
            <person name="Santos F.R."/>
            <person name="Vidigal T.H.D.A."/>
            <person name="Brescovit A.D."/>
            <person name="Santos A.J."/>
        </authorList>
    </citation>
    <scope>NUCLEOTIDE SEQUENCE</scope>
    <source>
        <tissue evidence="2">Shoot tissue taken approximately 20 cm above the soil surface</tissue>
    </source>
</reference>
<proteinExistence type="predicted"/>